<proteinExistence type="predicted"/>
<dbReference type="AlphaFoldDB" id="A0A0A9E921"/>
<evidence type="ECO:0000313" key="1">
    <source>
        <dbReference type="EMBL" id="JAD97249.1"/>
    </source>
</evidence>
<sequence>MPASTMVLKLELGRGLITTKGILQDTGLLKVTDVSTHLDNATASGTRHKDDAY</sequence>
<reference evidence="1" key="1">
    <citation type="submission" date="2014-09" db="EMBL/GenBank/DDBJ databases">
        <authorList>
            <person name="Magalhaes I.L.F."/>
            <person name="Oliveira U."/>
            <person name="Santos F.R."/>
            <person name="Vidigal T.H.D.A."/>
            <person name="Brescovit A.D."/>
            <person name="Santos A.J."/>
        </authorList>
    </citation>
    <scope>NUCLEOTIDE SEQUENCE</scope>
    <source>
        <tissue evidence="1">Shoot tissue taken approximately 20 cm above the soil surface</tissue>
    </source>
</reference>
<accession>A0A0A9E921</accession>
<organism evidence="1">
    <name type="scientific">Arundo donax</name>
    <name type="common">Giant reed</name>
    <name type="synonym">Donax arundinaceus</name>
    <dbReference type="NCBI Taxonomy" id="35708"/>
    <lineage>
        <taxon>Eukaryota</taxon>
        <taxon>Viridiplantae</taxon>
        <taxon>Streptophyta</taxon>
        <taxon>Embryophyta</taxon>
        <taxon>Tracheophyta</taxon>
        <taxon>Spermatophyta</taxon>
        <taxon>Magnoliopsida</taxon>
        <taxon>Liliopsida</taxon>
        <taxon>Poales</taxon>
        <taxon>Poaceae</taxon>
        <taxon>PACMAD clade</taxon>
        <taxon>Arundinoideae</taxon>
        <taxon>Arundineae</taxon>
        <taxon>Arundo</taxon>
    </lineage>
</organism>
<protein>
    <submittedName>
        <fullName evidence="1">Phosphoglycerate mutase gpmB</fullName>
    </submittedName>
</protein>
<dbReference type="EMBL" id="GBRH01200646">
    <property type="protein sequence ID" value="JAD97249.1"/>
    <property type="molecule type" value="Transcribed_RNA"/>
</dbReference>
<reference evidence="1" key="2">
    <citation type="journal article" date="2015" name="Data Brief">
        <title>Shoot transcriptome of the giant reed, Arundo donax.</title>
        <authorList>
            <person name="Barrero R.A."/>
            <person name="Guerrero F.D."/>
            <person name="Moolhuijzen P."/>
            <person name="Goolsby J.A."/>
            <person name="Tidwell J."/>
            <person name="Bellgard S.E."/>
            <person name="Bellgard M.I."/>
        </authorList>
    </citation>
    <scope>NUCLEOTIDE SEQUENCE</scope>
    <source>
        <tissue evidence="1">Shoot tissue taken approximately 20 cm above the soil surface</tissue>
    </source>
</reference>
<name>A0A0A9E921_ARUDO</name>